<feature type="compositionally biased region" description="Basic and acidic residues" evidence="1">
    <location>
        <begin position="84"/>
        <end position="108"/>
    </location>
</feature>
<feature type="non-terminal residue" evidence="2">
    <location>
        <position position="408"/>
    </location>
</feature>
<sequence length="408" mass="45101">DPRNRPHRNRGRRPLAGLRRRAARRPPPPPPDRWLPGGRGGDWAVHARFRRRRRTDLPTRRDRGHPAHVRRRPPLFPRGSAGGPRDRLAGGDRADRRRDGGGDRDRRRLGLGGRRRTGAGAGPVGGEHGRLAPGTRRPRRTAHPAGTGGHRVGARRRLGDGRRAGAAAGLGRSPRRRRGGGRRRGDHLCPGTHARQGRHLRRPDAGRRRPRHPVAVPMGRPNGLPRAVRHRAAGRLPRHRLRRLGLVRGVIRARRLRRRAGRRPVRVRSRRRRTAGSPRRCLRGALLRLRRDAHRPRHLRDRARSRRDRRRGGAAGQTGGGVGAGAGTQRQPAHSRDRSSEPWPDRRVFLHPGWCRSVAGPATGGRPGADPRRGVRLDRPQPLPLPAGGRAGGSTWGTIACGAGAGRL</sequence>
<feature type="compositionally biased region" description="Basic and acidic residues" evidence="1">
    <location>
        <begin position="334"/>
        <end position="348"/>
    </location>
</feature>
<reference evidence="2" key="1">
    <citation type="submission" date="2020-02" db="EMBL/GenBank/DDBJ databases">
        <authorList>
            <person name="Meier V. D."/>
        </authorList>
    </citation>
    <scope>NUCLEOTIDE SEQUENCE</scope>
    <source>
        <strain evidence="2">AVDCRST_MAG59</strain>
    </source>
</reference>
<feature type="region of interest" description="Disordered" evidence="1">
    <location>
        <begin position="1"/>
        <end position="225"/>
    </location>
</feature>
<feature type="compositionally biased region" description="Gly residues" evidence="1">
    <location>
        <begin position="313"/>
        <end position="326"/>
    </location>
</feature>
<feature type="compositionally biased region" description="Basic residues" evidence="1">
    <location>
        <begin position="173"/>
        <end position="185"/>
    </location>
</feature>
<proteinExistence type="predicted"/>
<protein>
    <submittedName>
        <fullName evidence="2">Inner membrane protein YbaL, KefB/KefC family</fullName>
    </submittedName>
</protein>
<feature type="compositionally biased region" description="Basic residues" evidence="1">
    <location>
        <begin position="291"/>
        <end position="312"/>
    </location>
</feature>
<feature type="compositionally biased region" description="Basic and acidic residues" evidence="1">
    <location>
        <begin position="369"/>
        <end position="379"/>
    </location>
</feature>
<evidence type="ECO:0000313" key="2">
    <source>
        <dbReference type="EMBL" id="CAA9539911.1"/>
    </source>
</evidence>
<feature type="compositionally biased region" description="Basic and acidic residues" evidence="1">
    <location>
        <begin position="55"/>
        <end position="65"/>
    </location>
</feature>
<feature type="compositionally biased region" description="Basic residues" evidence="1">
    <location>
        <begin position="257"/>
        <end position="274"/>
    </location>
</feature>
<feature type="compositionally biased region" description="Basic residues" evidence="1">
    <location>
        <begin position="1"/>
        <end position="24"/>
    </location>
</feature>
<feature type="compositionally biased region" description="Low complexity" evidence="1">
    <location>
        <begin position="275"/>
        <end position="287"/>
    </location>
</feature>
<feature type="region of interest" description="Disordered" evidence="1">
    <location>
        <begin position="257"/>
        <end position="394"/>
    </location>
</feature>
<organism evidence="2">
    <name type="scientific">uncultured Thermomicrobiales bacterium</name>
    <dbReference type="NCBI Taxonomy" id="1645740"/>
    <lineage>
        <taxon>Bacteria</taxon>
        <taxon>Pseudomonadati</taxon>
        <taxon>Thermomicrobiota</taxon>
        <taxon>Thermomicrobia</taxon>
        <taxon>Thermomicrobiales</taxon>
        <taxon>environmental samples</taxon>
    </lineage>
</organism>
<dbReference type="EMBL" id="CADCWF010000036">
    <property type="protein sequence ID" value="CAA9539911.1"/>
    <property type="molecule type" value="Genomic_DNA"/>
</dbReference>
<accession>A0A6J4U3F1</accession>
<evidence type="ECO:0000256" key="1">
    <source>
        <dbReference type="SAM" id="MobiDB-lite"/>
    </source>
</evidence>
<dbReference type="AlphaFoldDB" id="A0A6J4U3F1"/>
<name>A0A6J4U3F1_9BACT</name>
<feature type="non-terminal residue" evidence="2">
    <location>
        <position position="1"/>
    </location>
</feature>
<gene>
    <name evidence="2" type="ORF">AVDCRST_MAG59-746</name>
</gene>